<keyword evidence="10" id="KW-1185">Reference proteome</keyword>
<reference evidence="9 10" key="1">
    <citation type="journal article" date="2014" name="Int. J. Syst. Evol. Microbiol.">
        <title>Complete genome sequence of Corynebacterium casei LMG S-19264T (=DSM 44701T), isolated from a smear-ripened cheese.</title>
        <authorList>
            <consortium name="US DOE Joint Genome Institute (JGI-PGF)"/>
            <person name="Walter F."/>
            <person name="Albersmeier A."/>
            <person name="Kalinowski J."/>
            <person name="Ruckert C."/>
        </authorList>
    </citation>
    <scope>NUCLEOTIDE SEQUENCE [LARGE SCALE GENOMIC DNA]</scope>
    <source>
        <strain evidence="9 10">KCTC 23968</strain>
    </source>
</reference>
<evidence type="ECO:0000259" key="7">
    <source>
        <dbReference type="Pfam" id="PF02272"/>
    </source>
</evidence>
<keyword evidence="5 9" id="KW-0269">Exonuclease</keyword>
<evidence type="ECO:0000313" key="9">
    <source>
        <dbReference type="EMBL" id="GGX59494.1"/>
    </source>
</evidence>
<protein>
    <recommendedName>
        <fullName evidence="2">Single-stranded-DNA-specific exonuclease RecJ</fullName>
    </recommendedName>
</protein>
<dbReference type="Pfam" id="PF01368">
    <property type="entry name" value="DHH"/>
    <property type="match status" value="1"/>
</dbReference>
<dbReference type="Pfam" id="PF17768">
    <property type="entry name" value="RecJ_OB"/>
    <property type="match status" value="1"/>
</dbReference>
<keyword evidence="4" id="KW-0378">Hydrolase</keyword>
<dbReference type="Gene3D" id="3.90.1640.30">
    <property type="match status" value="1"/>
</dbReference>
<proteinExistence type="inferred from homology"/>
<feature type="domain" description="DDH" evidence="6">
    <location>
        <begin position="84"/>
        <end position="237"/>
    </location>
</feature>
<dbReference type="NCBIfam" id="TIGR00644">
    <property type="entry name" value="recJ"/>
    <property type="match status" value="1"/>
</dbReference>
<dbReference type="AlphaFoldDB" id="A0A918KFE6"/>
<evidence type="ECO:0000259" key="6">
    <source>
        <dbReference type="Pfam" id="PF01368"/>
    </source>
</evidence>
<dbReference type="PANTHER" id="PTHR30255">
    <property type="entry name" value="SINGLE-STRANDED-DNA-SPECIFIC EXONUCLEASE RECJ"/>
    <property type="match status" value="1"/>
</dbReference>
<dbReference type="GO" id="GO:0008409">
    <property type="term" value="F:5'-3' exonuclease activity"/>
    <property type="evidence" value="ECO:0007669"/>
    <property type="project" value="InterPro"/>
</dbReference>
<dbReference type="InterPro" id="IPR001667">
    <property type="entry name" value="DDH_dom"/>
</dbReference>
<dbReference type="Gene3D" id="3.10.310.30">
    <property type="match status" value="1"/>
</dbReference>
<evidence type="ECO:0000256" key="1">
    <source>
        <dbReference type="ARBA" id="ARBA00005915"/>
    </source>
</evidence>
<gene>
    <name evidence="9" type="primary">recJ</name>
    <name evidence="9" type="ORF">GCM10011309_06560</name>
</gene>
<dbReference type="GO" id="GO:0003676">
    <property type="term" value="F:nucleic acid binding"/>
    <property type="evidence" value="ECO:0007669"/>
    <property type="project" value="InterPro"/>
</dbReference>
<dbReference type="InterPro" id="IPR004610">
    <property type="entry name" value="RecJ"/>
</dbReference>
<dbReference type="Pfam" id="PF02272">
    <property type="entry name" value="DHHA1"/>
    <property type="match status" value="1"/>
</dbReference>
<name>A0A918KFE6_9PROT</name>
<evidence type="ECO:0000256" key="3">
    <source>
        <dbReference type="ARBA" id="ARBA00022722"/>
    </source>
</evidence>
<dbReference type="InterPro" id="IPR003156">
    <property type="entry name" value="DHHA1_dom"/>
</dbReference>
<dbReference type="Proteomes" id="UP000600865">
    <property type="component" value="Unassembled WGS sequence"/>
</dbReference>
<evidence type="ECO:0000256" key="4">
    <source>
        <dbReference type="ARBA" id="ARBA00022801"/>
    </source>
</evidence>
<comment type="caution">
    <text evidence="9">The sequence shown here is derived from an EMBL/GenBank/DDBJ whole genome shotgun (WGS) entry which is preliminary data.</text>
</comment>
<dbReference type="GO" id="GO:0006310">
    <property type="term" value="P:DNA recombination"/>
    <property type="evidence" value="ECO:0007669"/>
    <property type="project" value="InterPro"/>
</dbReference>
<dbReference type="EMBL" id="BMYV01000001">
    <property type="protein sequence ID" value="GGX59494.1"/>
    <property type="molecule type" value="Genomic_DNA"/>
</dbReference>
<dbReference type="PANTHER" id="PTHR30255:SF2">
    <property type="entry name" value="SINGLE-STRANDED-DNA-SPECIFIC EXONUCLEASE RECJ"/>
    <property type="match status" value="1"/>
</dbReference>
<dbReference type="GO" id="GO:0006281">
    <property type="term" value="P:DNA repair"/>
    <property type="evidence" value="ECO:0007669"/>
    <property type="project" value="InterPro"/>
</dbReference>
<dbReference type="InterPro" id="IPR038763">
    <property type="entry name" value="DHH_sf"/>
</dbReference>
<accession>A0A918KFE6</accession>
<evidence type="ECO:0000313" key="10">
    <source>
        <dbReference type="Proteomes" id="UP000600865"/>
    </source>
</evidence>
<evidence type="ECO:0000256" key="2">
    <source>
        <dbReference type="ARBA" id="ARBA00019841"/>
    </source>
</evidence>
<feature type="domain" description="DHHA1" evidence="7">
    <location>
        <begin position="353"/>
        <end position="449"/>
    </location>
</feature>
<evidence type="ECO:0000259" key="8">
    <source>
        <dbReference type="Pfam" id="PF17768"/>
    </source>
</evidence>
<feature type="domain" description="RecJ OB" evidence="8">
    <location>
        <begin position="466"/>
        <end position="575"/>
    </location>
</feature>
<dbReference type="SUPFAM" id="SSF64182">
    <property type="entry name" value="DHH phosphoesterases"/>
    <property type="match status" value="1"/>
</dbReference>
<dbReference type="InterPro" id="IPR051673">
    <property type="entry name" value="SSDNA_exonuclease_RecJ"/>
</dbReference>
<organism evidence="9 10">
    <name type="scientific">Litorimonas cladophorae</name>
    <dbReference type="NCBI Taxonomy" id="1220491"/>
    <lineage>
        <taxon>Bacteria</taxon>
        <taxon>Pseudomonadati</taxon>
        <taxon>Pseudomonadota</taxon>
        <taxon>Alphaproteobacteria</taxon>
        <taxon>Maricaulales</taxon>
        <taxon>Robiginitomaculaceae</taxon>
    </lineage>
</organism>
<dbReference type="InterPro" id="IPR041122">
    <property type="entry name" value="RecJ_OB"/>
</dbReference>
<evidence type="ECO:0000256" key="5">
    <source>
        <dbReference type="ARBA" id="ARBA00022839"/>
    </source>
</evidence>
<comment type="similarity">
    <text evidence="1">Belongs to the RecJ family.</text>
</comment>
<sequence>MRSSIRQRKWTFRYDPEALESYASDTGLPLLQAALLLGRGVTADETEVFLSPTLRNSLPNPSSLKDVDKAAALILDHIADNKTVTLFSDYDVDGGTSAAQLIRWGRGLGYSFGLYVPDRVKEGYGPSIAAFDQLKAEQTDLVITLDCGAAAQAALEHADQIALPVIVVDHHLMGDTPPPALALVNPNRQDDGSCQGHLAAAGVTFMLLVALQREARARGLENSVDLKSLLGLTALGTICDVVPLRGLNRAIVRQGLKVLSSNKNIGVQALADVASAEPPFTTYHAGFVLGPRINAGGRIGRADMGARLLSTEDSQEAYAHAAELDRVNAQRRKMQDHILNEALDAAQTQKDEAVIIVAMEDWHPGIIGIVAGRLKDRFRKPSIVIGIDNDANPPVAKGSGRSINGVDLGSAISAAAEAGLLISGGGHAMAGGLSMDPAQIDNLRAFMAGELGEDVMEALSKDSSRVDYVLGLSAVSEGLMDLVERVGPYGAGNPQPVFAFSDVRVTFAKRTKGDHVRFSLTDSGGATISGICFRAGESRLDEVLLTAGNTRFHALGLLKPNVWQGRTRIDFHLSDLAAVED</sequence>
<keyword evidence="3" id="KW-0540">Nuclease</keyword>